<dbReference type="GO" id="GO:0005737">
    <property type="term" value="C:cytoplasm"/>
    <property type="evidence" value="ECO:0007669"/>
    <property type="project" value="TreeGrafter"/>
</dbReference>
<evidence type="ECO:0000256" key="7">
    <source>
        <dbReference type="ARBA" id="ARBA00022723"/>
    </source>
</evidence>
<accession>A0A220VDH2</accession>
<evidence type="ECO:0000256" key="12">
    <source>
        <dbReference type="ARBA" id="ARBA00048138"/>
    </source>
</evidence>
<keyword evidence="16" id="KW-1185">Reference proteome</keyword>
<dbReference type="Pfam" id="PF00702">
    <property type="entry name" value="Hydrolase"/>
    <property type="match status" value="1"/>
</dbReference>
<dbReference type="Gene3D" id="3.30.70.2020">
    <property type="match status" value="1"/>
</dbReference>
<sequence>MSFFKIRNDLMKSFKIEENKIRLPSQDDTCFIIYSKLEFELSIIKFISHNNMENYLNGVWLVKNMLVFFFHGNLTTQQKSQLFELQLDYFIYKDSNDIAMPQLLALDMDSTAIKTECIDEIAYLFNKKDEISLITKEAMEGQINFDVSLNKRLKALKGFPIQIIEKMKHDVTIDDGLLDLVKFCNEFNCNIGLISGGFTDIADHLKETLKLNFSYANTLNFERGKFTGNIDGRIVNAEMKREIFLKLRDEFQINQNNVAAVGDGANDIPMLMSANLGIAYKAKKIVNESVNNSINFNSLVGLICIFSVGKVIDNTKKF</sequence>
<dbReference type="RefSeq" id="WP_089073295.1">
    <property type="nucleotide sequence ID" value="NZ_CBCSAM010000001.1"/>
</dbReference>
<evidence type="ECO:0000256" key="9">
    <source>
        <dbReference type="ARBA" id="ARBA00022842"/>
    </source>
</evidence>
<proteinExistence type="inferred from homology"/>
<evidence type="ECO:0000313" key="15">
    <source>
        <dbReference type="EMBL" id="ASK78387.1"/>
    </source>
</evidence>
<keyword evidence="6" id="KW-0028">Amino-acid biosynthesis</keyword>
<dbReference type="SFLD" id="SFLDS00003">
    <property type="entry name" value="Haloacid_Dehalogenase"/>
    <property type="match status" value="1"/>
</dbReference>
<dbReference type="UniPathway" id="UPA00135">
    <property type="reaction ID" value="UER00198"/>
</dbReference>
<dbReference type="EMBL" id="CP022355">
    <property type="protein sequence ID" value="ASK78387.1"/>
    <property type="molecule type" value="Genomic_DNA"/>
</dbReference>
<feature type="active site" description="Nucleophile" evidence="14">
    <location>
        <position position="107"/>
    </location>
</feature>
<reference evidence="15 16" key="1">
    <citation type="journal article" date="2016" name="Int. J. Syst. Evol. Microbiol.">
        <title>Paraphotobacterium marinum gen. nov., sp. nov., a member of the family Vibrionaceae, isolated from surface seawater.</title>
        <authorList>
            <person name="Huang Z."/>
            <person name="Dong C."/>
            <person name="Shao Z."/>
        </authorList>
    </citation>
    <scope>NUCLEOTIDE SEQUENCE [LARGE SCALE GENOMIC DNA]</scope>
    <source>
        <strain evidence="15 16">NSCS20N07D</strain>
    </source>
</reference>
<comment type="similarity">
    <text evidence="3">Belongs to the HAD-like hydrolase superfamily. SerB family.</text>
</comment>
<evidence type="ECO:0000256" key="5">
    <source>
        <dbReference type="ARBA" id="ARBA00015196"/>
    </source>
</evidence>
<dbReference type="EC" id="3.1.3.3" evidence="4"/>
<gene>
    <name evidence="15" type="primary">serB</name>
    <name evidence="15" type="ORF">CF386_04890</name>
</gene>
<evidence type="ECO:0000256" key="13">
    <source>
        <dbReference type="ARBA" id="ARBA00048523"/>
    </source>
</evidence>
<evidence type="ECO:0000256" key="8">
    <source>
        <dbReference type="ARBA" id="ARBA00022801"/>
    </source>
</evidence>
<dbReference type="Proteomes" id="UP000242175">
    <property type="component" value="Chromosome large"/>
</dbReference>
<dbReference type="InterPro" id="IPR036412">
    <property type="entry name" value="HAD-like_sf"/>
</dbReference>
<dbReference type="KEGG" id="pmai:CF386_04890"/>
<dbReference type="GO" id="GO:0036424">
    <property type="term" value="F:L-phosphoserine phosphatase activity"/>
    <property type="evidence" value="ECO:0007669"/>
    <property type="project" value="InterPro"/>
</dbReference>
<dbReference type="SFLD" id="SFLDG01137">
    <property type="entry name" value="C1.6.1:_Phosphoserine_Phosphat"/>
    <property type="match status" value="1"/>
</dbReference>
<evidence type="ECO:0000256" key="6">
    <source>
        <dbReference type="ARBA" id="ARBA00022605"/>
    </source>
</evidence>
<evidence type="ECO:0000256" key="4">
    <source>
        <dbReference type="ARBA" id="ARBA00012640"/>
    </source>
</evidence>
<dbReference type="InterPro" id="IPR004469">
    <property type="entry name" value="PSP"/>
</dbReference>
<dbReference type="NCBIfam" id="TIGR00338">
    <property type="entry name" value="serB"/>
    <property type="match status" value="1"/>
</dbReference>
<organism evidence="15 16">
    <name type="scientific">Paraphotobacterium marinum</name>
    <dbReference type="NCBI Taxonomy" id="1755811"/>
    <lineage>
        <taxon>Bacteria</taxon>
        <taxon>Pseudomonadati</taxon>
        <taxon>Pseudomonadota</taxon>
        <taxon>Gammaproteobacteria</taxon>
        <taxon>Vibrionales</taxon>
        <taxon>Vibrionaceae</taxon>
        <taxon>Paraphotobacterium</taxon>
    </lineage>
</organism>
<keyword evidence="9" id="KW-0460">Magnesium</keyword>
<dbReference type="PANTHER" id="PTHR43344:SF2">
    <property type="entry name" value="PHOSPHOSERINE PHOSPHATASE"/>
    <property type="match status" value="1"/>
</dbReference>
<feature type="active site" description="Proton donor" evidence="14">
    <location>
        <position position="109"/>
    </location>
</feature>
<dbReference type="InterPro" id="IPR023214">
    <property type="entry name" value="HAD_sf"/>
</dbReference>
<dbReference type="AlphaFoldDB" id="A0A220VDH2"/>
<dbReference type="SFLD" id="SFLDG01136">
    <property type="entry name" value="C1.6:_Phosphoserine_Phosphatas"/>
    <property type="match status" value="1"/>
</dbReference>
<name>A0A220VDH2_9GAMM</name>
<dbReference type="OrthoDB" id="9792539at2"/>
<comment type="catalytic activity">
    <reaction evidence="12">
        <text>O-phospho-L-serine + H2O = L-serine + phosphate</text>
        <dbReference type="Rhea" id="RHEA:21208"/>
        <dbReference type="ChEBI" id="CHEBI:15377"/>
        <dbReference type="ChEBI" id="CHEBI:33384"/>
        <dbReference type="ChEBI" id="CHEBI:43474"/>
        <dbReference type="ChEBI" id="CHEBI:57524"/>
        <dbReference type="EC" id="3.1.3.3"/>
    </reaction>
</comment>
<keyword evidence="8" id="KW-0378">Hydrolase</keyword>
<evidence type="ECO:0000256" key="14">
    <source>
        <dbReference type="PIRSR" id="PIRSR604469-1"/>
    </source>
</evidence>
<protein>
    <recommendedName>
        <fullName evidence="5">Phosphoserine phosphatase</fullName>
        <ecNumber evidence="4">3.1.3.3</ecNumber>
    </recommendedName>
    <alternativeName>
        <fullName evidence="11">O-phosphoserine phosphohydrolase</fullName>
    </alternativeName>
</protein>
<dbReference type="GO" id="GO:0000287">
    <property type="term" value="F:magnesium ion binding"/>
    <property type="evidence" value="ECO:0007669"/>
    <property type="project" value="TreeGrafter"/>
</dbReference>
<dbReference type="Gene3D" id="1.10.150.210">
    <property type="entry name" value="Phosphoserine phosphatase, domain 2"/>
    <property type="match status" value="1"/>
</dbReference>
<comment type="pathway">
    <text evidence="2">Amino-acid biosynthesis; L-serine biosynthesis; L-serine from 3-phospho-D-glycerate: step 3/3.</text>
</comment>
<dbReference type="InterPro" id="IPR050582">
    <property type="entry name" value="HAD-like_SerB"/>
</dbReference>
<evidence type="ECO:0000256" key="1">
    <source>
        <dbReference type="ARBA" id="ARBA00001946"/>
    </source>
</evidence>
<dbReference type="PANTHER" id="PTHR43344">
    <property type="entry name" value="PHOSPHOSERINE PHOSPHATASE"/>
    <property type="match status" value="1"/>
</dbReference>
<evidence type="ECO:0000256" key="10">
    <source>
        <dbReference type="ARBA" id="ARBA00023299"/>
    </source>
</evidence>
<evidence type="ECO:0000256" key="11">
    <source>
        <dbReference type="ARBA" id="ARBA00031693"/>
    </source>
</evidence>
<keyword evidence="10" id="KW-0718">Serine biosynthesis</keyword>
<dbReference type="SUPFAM" id="SSF56784">
    <property type="entry name" value="HAD-like"/>
    <property type="match status" value="1"/>
</dbReference>
<dbReference type="Gene3D" id="3.40.50.1000">
    <property type="entry name" value="HAD superfamily/HAD-like"/>
    <property type="match status" value="1"/>
</dbReference>
<comment type="cofactor">
    <cofactor evidence="1">
        <name>Mg(2+)</name>
        <dbReference type="ChEBI" id="CHEBI:18420"/>
    </cofactor>
</comment>
<evidence type="ECO:0000256" key="3">
    <source>
        <dbReference type="ARBA" id="ARBA00009184"/>
    </source>
</evidence>
<evidence type="ECO:0000256" key="2">
    <source>
        <dbReference type="ARBA" id="ARBA00005135"/>
    </source>
</evidence>
<keyword evidence="7" id="KW-0479">Metal-binding</keyword>
<evidence type="ECO:0000313" key="16">
    <source>
        <dbReference type="Proteomes" id="UP000242175"/>
    </source>
</evidence>
<dbReference type="GO" id="GO:0006564">
    <property type="term" value="P:L-serine biosynthetic process"/>
    <property type="evidence" value="ECO:0007669"/>
    <property type="project" value="UniProtKB-KW"/>
</dbReference>
<comment type="catalytic activity">
    <reaction evidence="13">
        <text>O-phospho-D-serine + H2O = D-serine + phosphate</text>
        <dbReference type="Rhea" id="RHEA:24873"/>
        <dbReference type="ChEBI" id="CHEBI:15377"/>
        <dbReference type="ChEBI" id="CHEBI:35247"/>
        <dbReference type="ChEBI" id="CHEBI:43474"/>
        <dbReference type="ChEBI" id="CHEBI:58680"/>
        <dbReference type="EC" id="3.1.3.3"/>
    </reaction>
</comment>
<dbReference type="NCBIfam" id="TIGR01488">
    <property type="entry name" value="HAD-SF-IB"/>
    <property type="match status" value="1"/>
</dbReference>
<dbReference type="SFLD" id="SFLDF00029">
    <property type="entry name" value="phosphoserine_phosphatase"/>
    <property type="match status" value="1"/>
</dbReference>